<sequence length="230" mass="23932">MTEPTRVDQADAAGDLAVMAACRYVGPVRSLVLGWKSGSREDLDDHMGTVGYRLGQAWASSYFCASPAGAPSSPLLVVPAPSGARRRLRGRLVAAALADHVALGVAARLAQEHRPHQTVLSADVLRRRRAPASRQAGLSSRQRRANRATPPRLLADVRGLPVLLVDDVVTTGATLGACAAALRQAGAHVLGAVTLAAAQRPGRHPTRVPGAPPACPPQAISCHPPHPNTA</sequence>
<dbReference type="InterPro" id="IPR051910">
    <property type="entry name" value="ComF/GntX_DNA_util-trans"/>
</dbReference>
<evidence type="ECO:0000259" key="3">
    <source>
        <dbReference type="Pfam" id="PF00156"/>
    </source>
</evidence>
<comment type="similarity">
    <text evidence="1">Belongs to the ComF/GntX family.</text>
</comment>
<evidence type="ECO:0000313" key="4">
    <source>
        <dbReference type="EMBL" id="AYD90227.1"/>
    </source>
</evidence>
<dbReference type="RefSeq" id="WP_119836574.1">
    <property type="nucleotide sequence ID" value="NZ_CP032514.1"/>
</dbReference>
<evidence type="ECO:0000256" key="2">
    <source>
        <dbReference type="SAM" id="MobiDB-lite"/>
    </source>
</evidence>
<evidence type="ECO:0000256" key="1">
    <source>
        <dbReference type="ARBA" id="ARBA00008007"/>
    </source>
</evidence>
<dbReference type="EMBL" id="CP032514">
    <property type="protein sequence ID" value="AYD90227.1"/>
    <property type="molecule type" value="Genomic_DNA"/>
</dbReference>
<dbReference type="PANTHER" id="PTHR47505">
    <property type="entry name" value="DNA UTILIZATION PROTEIN YHGH"/>
    <property type="match status" value="1"/>
</dbReference>
<dbReference type="PANTHER" id="PTHR47505:SF1">
    <property type="entry name" value="DNA UTILIZATION PROTEIN YHGH"/>
    <property type="match status" value="1"/>
</dbReference>
<organism evidence="4 5">
    <name type="scientific">Actinomyces lilanjuaniae</name>
    <dbReference type="NCBI Taxonomy" id="2321394"/>
    <lineage>
        <taxon>Bacteria</taxon>
        <taxon>Bacillati</taxon>
        <taxon>Actinomycetota</taxon>
        <taxon>Actinomycetes</taxon>
        <taxon>Actinomycetales</taxon>
        <taxon>Actinomycetaceae</taxon>
        <taxon>Actinomyces</taxon>
    </lineage>
</organism>
<feature type="region of interest" description="Disordered" evidence="2">
    <location>
        <begin position="125"/>
        <end position="149"/>
    </location>
</feature>
<keyword evidence="5" id="KW-1185">Reference proteome</keyword>
<dbReference type="InterPro" id="IPR000836">
    <property type="entry name" value="PRTase_dom"/>
</dbReference>
<dbReference type="InterPro" id="IPR029057">
    <property type="entry name" value="PRTase-like"/>
</dbReference>
<feature type="domain" description="Phosphoribosyltransferase" evidence="3">
    <location>
        <begin position="107"/>
        <end position="199"/>
    </location>
</feature>
<reference evidence="4 5" key="1">
    <citation type="submission" date="2018-09" db="EMBL/GenBank/DDBJ databases">
        <authorList>
            <person name="Li J."/>
        </authorList>
    </citation>
    <scope>NUCLEOTIDE SEQUENCE [LARGE SCALE GENOMIC DNA]</scope>
    <source>
        <strain evidence="4 5">2129</strain>
    </source>
</reference>
<dbReference type="CDD" id="cd06223">
    <property type="entry name" value="PRTases_typeI"/>
    <property type="match status" value="1"/>
</dbReference>
<feature type="region of interest" description="Disordered" evidence="2">
    <location>
        <begin position="201"/>
        <end position="230"/>
    </location>
</feature>
<dbReference type="SUPFAM" id="SSF53271">
    <property type="entry name" value="PRTase-like"/>
    <property type="match status" value="1"/>
</dbReference>
<name>A0ABN5PSP9_9ACTO</name>
<protein>
    <submittedName>
        <fullName evidence="4">ComF family protein</fullName>
    </submittedName>
</protein>
<dbReference type="Pfam" id="PF00156">
    <property type="entry name" value="Pribosyltran"/>
    <property type="match status" value="1"/>
</dbReference>
<evidence type="ECO:0000313" key="5">
    <source>
        <dbReference type="Proteomes" id="UP000273001"/>
    </source>
</evidence>
<dbReference type="Gene3D" id="3.40.50.2020">
    <property type="match status" value="1"/>
</dbReference>
<accession>A0ABN5PSP9</accession>
<gene>
    <name evidence="4" type="ORF">D5R93_09835</name>
</gene>
<proteinExistence type="inferred from homology"/>
<dbReference type="Proteomes" id="UP000273001">
    <property type="component" value="Chromosome"/>
</dbReference>